<organism evidence="19 20">
    <name type="scientific">Idiomarina piscisalsi</name>
    <dbReference type="NCBI Taxonomy" id="1096243"/>
    <lineage>
        <taxon>Bacteria</taxon>
        <taxon>Pseudomonadati</taxon>
        <taxon>Pseudomonadota</taxon>
        <taxon>Gammaproteobacteria</taxon>
        <taxon>Alteromonadales</taxon>
        <taxon>Idiomarinaceae</taxon>
        <taxon>Idiomarina</taxon>
    </lineage>
</organism>
<feature type="domain" description="TonB-dependent receptor-like beta-barrel" evidence="17">
    <location>
        <begin position="237"/>
        <end position="686"/>
    </location>
</feature>
<keyword evidence="7 16" id="KW-0732">Signal</keyword>
<name>A0A432YM18_9GAMM</name>
<dbReference type="SUPFAM" id="SSF56935">
    <property type="entry name" value="Porins"/>
    <property type="match status" value="1"/>
</dbReference>
<gene>
    <name evidence="19" type="ORF">CWI73_11035</name>
</gene>
<dbReference type="InterPro" id="IPR012910">
    <property type="entry name" value="Plug_dom"/>
</dbReference>
<evidence type="ECO:0000256" key="9">
    <source>
        <dbReference type="ARBA" id="ARBA00023065"/>
    </source>
</evidence>
<evidence type="ECO:0000313" key="19">
    <source>
        <dbReference type="EMBL" id="RUO61996.1"/>
    </source>
</evidence>
<comment type="similarity">
    <text evidence="2 14 15">Belongs to the TonB-dependent receptor family.</text>
</comment>
<dbReference type="CDD" id="cd01347">
    <property type="entry name" value="ligand_gated_channel"/>
    <property type="match status" value="1"/>
</dbReference>
<evidence type="ECO:0000256" key="7">
    <source>
        <dbReference type="ARBA" id="ARBA00022729"/>
    </source>
</evidence>
<evidence type="ECO:0000256" key="14">
    <source>
        <dbReference type="PROSITE-ProRule" id="PRU01360"/>
    </source>
</evidence>
<dbReference type="Pfam" id="PF07715">
    <property type="entry name" value="Plug"/>
    <property type="match status" value="1"/>
</dbReference>
<evidence type="ECO:0000313" key="20">
    <source>
        <dbReference type="Proteomes" id="UP000288361"/>
    </source>
</evidence>
<evidence type="ECO:0000256" key="13">
    <source>
        <dbReference type="ARBA" id="ARBA00023237"/>
    </source>
</evidence>
<dbReference type="Gene3D" id="2.40.170.20">
    <property type="entry name" value="TonB-dependent receptor, beta-barrel domain"/>
    <property type="match status" value="1"/>
</dbReference>
<evidence type="ECO:0000256" key="12">
    <source>
        <dbReference type="ARBA" id="ARBA00023170"/>
    </source>
</evidence>
<dbReference type="GO" id="GO:0015344">
    <property type="term" value="F:siderophore uptake transmembrane transporter activity"/>
    <property type="evidence" value="ECO:0007669"/>
    <property type="project" value="TreeGrafter"/>
</dbReference>
<evidence type="ECO:0000259" key="17">
    <source>
        <dbReference type="Pfam" id="PF00593"/>
    </source>
</evidence>
<evidence type="ECO:0000256" key="10">
    <source>
        <dbReference type="ARBA" id="ARBA00023077"/>
    </source>
</evidence>
<dbReference type="Proteomes" id="UP000288361">
    <property type="component" value="Unassembled WGS sequence"/>
</dbReference>
<evidence type="ECO:0000256" key="5">
    <source>
        <dbReference type="ARBA" id="ARBA00022496"/>
    </source>
</evidence>
<evidence type="ECO:0000256" key="2">
    <source>
        <dbReference type="ARBA" id="ARBA00009810"/>
    </source>
</evidence>
<keyword evidence="10 15" id="KW-0798">TonB box</keyword>
<keyword evidence="6 14" id="KW-0812">Transmembrane</keyword>
<dbReference type="PANTHER" id="PTHR32552:SF68">
    <property type="entry name" value="FERRICHROME OUTER MEMBRANE TRANSPORTER_PHAGE RECEPTOR"/>
    <property type="match status" value="1"/>
</dbReference>
<dbReference type="NCBIfam" id="TIGR01783">
    <property type="entry name" value="TonB-siderophor"/>
    <property type="match status" value="1"/>
</dbReference>
<dbReference type="AlphaFoldDB" id="A0A432YM18"/>
<evidence type="ECO:0000259" key="18">
    <source>
        <dbReference type="Pfam" id="PF07715"/>
    </source>
</evidence>
<proteinExistence type="inferred from homology"/>
<dbReference type="GO" id="GO:0015891">
    <property type="term" value="P:siderophore transport"/>
    <property type="evidence" value="ECO:0007669"/>
    <property type="project" value="InterPro"/>
</dbReference>
<reference evidence="19 20" key="1">
    <citation type="journal article" date="2011" name="Front. Microbiol.">
        <title>Genomic signatures of strain selection and enhancement in Bacillus atrophaeus var. globigii, a historical biowarfare simulant.</title>
        <authorList>
            <person name="Gibbons H.S."/>
            <person name="Broomall S.M."/>
            <person name="McNew L.A."/>
            <person name="Daligault H."/>
            <person name="Chapman C."/>
            <person name="Bruce D."/>
            <person name="Karavis M."/>
            <person name="Krepps M."/>
            <person name="McGregor P.A."/>
            <person name="Hong C."/>
            <person name="Park K.H."/>
            <person name="Akmal A."/>
            <person name="Feldman A."/>
            <person name="Lin J.S."/>
            <person name="Chang W.E."/>
            <person name="Higgs B.W."/>
            <person name="Demirev P."/>
            <person name="Lindquist J."/>
            <person name="Liem A."/>
            <person name="Fochler E."/>
            <person name="Read T.D."/>
            <person name="Tapia R."/>
            <person name="Johnson S."/>
            <person name="Bishop-Lilly K.A."/>
            <person name="Detter C."/>
            <person name="Han C."/>
            <person name="Sozhamannan S."/>
            <person name="Rosenzweig C.N."/>
            <person name="Skowronski E.W."/>
        </authorList>
    </citation>
    <scope>NUCLEOTIDE SEQUENCE [LARGE SCALE GENOMIC DNA]</scope>
    <source>
        <strain evidence="19 20">TPS4-2</strain>
    </source>
</reference>
<dbReference type="Gene3D" id="2.170.130.10">
    <property type="entry name" value="TonB-dependent receptor, plug domain"/>
    <property type="match status" value="1"/>
</dbReference>
<accession>A0A432YM18</accession>
<evidence type="ECO:0000256" key="16">
    <source>
        <dbReference type="SAM" id="SignalP"/>
    </source>
</evidence>
<evidence type="ECO:0000256" key="1">
    <source>
        <dbReference type="ARBA" id="ARBA00004571"/>
    </source>
</evidence>
<evidence type="ECO:0000256" key="4">
    <source>
        <dbReference type="ARBA" id="ARBA00022452"/>
    </source>
</evidence>
<dbReference type="InterPro" id="IPR010105">
    <property type="entry name" value="TonB_sidphr_rcpt"/>
</dbReference>
<feature type="domain" description="TonB-dependent receptor plug" evidence="18">
    <location>
        <begin position="62"/>
        <end position="162"/>
    </location>
</feature>
<comment type="subcellular location">
    <subcellularLocation>
        <location evidence="1 14">Cell outer membrane</location>
        <topology evidence="1 14">Multi-pass membrane protein</topology>
    </subcellularLocation>
</comment>
<feature type="chain" id="PRO_5019570312" evidence="16">
    <location>
        <begin position="24"/>
        <end position="717"/>
    </location>
</feature>
<evidence type="ECO:0000256" key="8">
    <source>
        <dbReference type="ARBA" id="ARBA00023004"/>
    </source>
</evidence>
<evidence type="ECO:0000256" key="3">
    <source>
        <dbReference type="ARBA" id="ARBA00022448"/>
    </source>
</evidence>
<dbReference type="PROSITE" id="PS52016">
    <property type="entry name" value="TONB_DEPENDENT_REC_3"/>
    <property type="match status" value="1"/>
</dbReference>
<dbReference type="GO" id="GO:0038023">
    <property type="term" value="F:signaling receptor activity"/>
    <property type="evidence" value="ECO:0007669"/>
    <property type="project" value="InterPro"/>
</dbReference>
<sequence>MKIQKSLLAVSVLAALTSTAALAEEPQQTRKEKEEMMETIEVSSRGLISYVSATGSKSDTPIIETPLSVSVLTETRIEDLGAVTVQDAIGYVAGLYNGPYGVDTRGDWAQIRGVAPVQYLDGLKSLFGYYNNVRVNPYSLGQIEILKGPSSVLYGQGSTGGIINLVSKRPQAETQGEFWAQLGNYSRKQVAGDITGALNQDASLTGRFIGLYRDSDTQTDYVPDNSLVLNPSLSWHASEDTKITLIGNIQRNESGSSTQFFPWQGTLLPNEFGQIDSSTFVSEPGFDKYDTEQDALTAIVEHDINLDWSLRLATRYSDSHADYNTMYGWPPVFAEDNRTVNRVSSLSRADARAWTTDLQLHGSLITGAIEHDLVFGIDFQDAYTDNDRASGEMNTLDLYNPVYGQATGLPTEADLSDAPSSTTYQLGVYVQDNMRIAEKWLVSAAMRRDRATTNPEMSDSTDQYATTGRLGFMYLMDGGVSPYISYSESFSPILGTDAFGKAFVPSEGKQWEAGVKYQPKGTEHLLTASVYKITEENRTTSVNAEQAANPDIIDPNGRVQTGEVEIEGIELEAQLAWDSLDVYASYAYTDAIISESNTIGEEGATLSATPDQQASVWATYRPENWSGFKIGAGVRYVGNTSDGSAYVEQNGVVLNDPLETPSYTVFDAMIGYDWDNYSVSLDVDNLTDKTVLTSCLARGDCFYGQQRTIMANFRYNF</sequence>
<feature type="signal peptide" evidence="16">
    <location>
        <begin position="1"/>
        <end position="23"/>
    </location>
</feature>
<keyword evidence="4 14" id="KW-1134">Transmembrane beta strand</keyword>
<keyword evidence="12 19" id="KW-0675">Receptor</keyword>
<protein>
    <submittedName>
        <fullName evidence="19">TonB-dependent siderophore receptor</fullName>
    </submittedName>
</protein>
<dbReference type="InterPro" id="IPR036942">
    <property type="entry name" value="Beta-barrel_TonB_sf"/>
</dbReference>
<dbReference type="InterPro" id="IPR000531">
    <property type="entry name" value="Beta-barrel_TonB"/>
</dbReference>
<keyword evidence="8" id="KW-0408">Iron</keyword>
<dbReference type="PANTHER" id="PTHR32552">
    <property type="entry name" value="FERRICHROME IRON RECEPTOR-RELATED"/>
    <property type="match status" value="1"/>
</dbReference>
<comment type="caution">
    <text evidence="19">The sequence shown here is derived from an EMBL/GenBank/DDBJ whole genome shotgun (WGS) entry which is preliminary data.</text>
</comment>
<dbReference type="GO" id="GO:0009279">
    <property type="term" value="C:cell outer membrane"/>
    <property type="evidence" value="ECO:0007669"/>
    <property type="project" value="UniProtKB-SubCell"/>
</dbReference>
<evidence type="ECO:0000256" key="11">
    <source>
        <dbReference type="ARBA" id="ARBA00023136"/>
    </source>
</evidence>
<dbReference type="Pfam" id="PF00593">
    <property type="entry name" value="TonB_dep_Rec_b-barrel"/>
    <property type="match status" value="1"/>
</dbReference>
<keyword evidence="3 14" id="KW-0813">Transport</keyword>
<keyword evidence="13 14" id="KW-0998">Cell outer membrane</keyword>
<keyword evidence="11 14" id="KW-0472">Membrane</keyword>
<dbReference type="InterPro" id="IPR039426">
    <property type="entry name" value="TonB-dep_rcpt-like"/>
</dbReference>
<evidence type="ECO:0000256" key="6">
    <source>
        <dbReference type="ARBA" id="ARBA00022692"/>
    </source>
</evidence>
<dbReference type="InterPro" id="IPR037066">
    <property type="entry name" value="Plug_dom_sf"/>
</dbReference>
<dbReference type="RefSeq" id="WP_126752826.1">
    <property type="nucleotide sequence ID" value="NZ_JBHUMT010000003.1"/>
</dbReference>
<keyword evidence="5" id="KW-0410">Iron transport</keyword>
<keyword evidence="9" id="KW-0406">Ion transport</keyword>
<dbReference type="EMBL" id="PIQA01000013">
    <property type="protein sequence ID" value="RUO61996.1"/>
    <property type="molecule type" value="Genomic_DNA"/>
</dbReference>
<evidence type="ECO:0000256" key="15">
    <source>
        <dbReference type="RuleBase" id="RU003357"/>
    </source>
</evidence>